<protein>
    <submittedName>
        <fullName evidence="1">Uncharacterized protein</fullName>
    </submittedName>
</protein>
<evidence type="ECO:0000313" key="2">
    <source>
        <dbReference type="Proteomes" id="UP001516400"/>
    </source>
</evidence>
<keyword evidence="2" id="KW-1185">Reference proteome</keyword>
<sequence length="144" mass="16743">MKIYSTSLTQPKHPSKNQAIILPTFADTRAEDYFIPLGELIESKDILYYSKLSNNRLCIYLASEFIVDTYLKHGNGTITVNNERIQARRYVTPSERNSIECMSYHSQQHLDERTSENKISITFLNDPTENKYIFTPIKSYLKLP</sequence>
<dbReference type="Proteomes" id="UP001516400">
    <property type="component" value="Unassembled WGS sequence"/>
</dbReference>
<accession>A0ABD2P9Z4</accession>
<gene>
    <name evidence="1" type="ORF">HHI36_002034</name>
</gene>
<reference evidence="1 2" key="1">
    <citation type="journal article" date="2021" name="BMC Biol.">
        <title>Horizontally acquired antibacterial genes associated with adaptive radiation of ladybird beetles.</title>
        <authorList>
            <person name="Li H.S."/>
            <person name="Tang X.F."/>
            <person name="Huang Y.H."/>
            <person name="Xu Z.Y."/>
            <person name="Chen M.L."/>
            <person name="Du X.Y."/>
            <person name="Qiu B.Y."/>
            <person name="Chen P.T."/>
            <person name="Zhang W."/>
            <person name="Slipinski A."/>
            <person name="Escalona H.E."/>
            <person name="Waterhouse R.M."/>
            <person name="Zwick A."/>
            <person name="Pang H."/>
        </authorList>
    </citation>
    <scope>NUCLEOTIDE SEQUENCE [LARGE SCALE GENOMIC DNA]</scope>
    <source>
        <strain evidence="1">SYSU2018</strain>
    </source>
</reference>
<comment type="caution">
    <text evidence="1">The sequence shown here is derived from an EMBL/GenBank/DDBJ whole genome shotgun (WGS) entry which is preliminary data.</text>
</comment>
<dbReference type="EMBL" id="JABFTP020000185">
    <property type="protein sequence ID" value="KAL3287567.1"/>
    <property type="molecule type" value="Genomic_DNA"/>
</dbReference>
<dbReference type="AlphaFoldDB" id="A0ABD2P9Z4"/>
<organism evidence="1 2">
    <name type="scientific">Cryptolaemus montrouzieri</name>
    <dbReference type="NCBI Taxonomy" id="559131"/>
    <lineage>
        <taxon>Eukaryota</taxon>
        <taxon>Metazoa</taxon>
        <taxon>Ecdysozoa</taxon>
        <taxon>Arthropoda</taxon>
        <taxon>Hexapoda</taxon>
        <taxon>Insecta</taxon>
        <taxon>Pterygota</taxon>
        <taxon>Neoptera</taxon>
        <taxon>Endopterygota</taxon>
        <taxon>Coleoptera</taxon>
        <taxon>Polyphaga</taxon>
        <taxon>Cucujiformia</taxon>
        <taxon>Coccinelloidea</taxon>
        <taxon>Coccinellidae</taxon>
        <taxon>Scymninae</taxon>
        <taxon>Scymnini</taxon>
        <taxon>Cryptolaemus</taxon>
    </lineage>
</organism>
<proteinExistence type="predicted"/>
<name>A0ABD2P9Z4_9CUCU</name>
<evidence type="ECO:0000313" key="1">
    <source>
        <dbReference type="EMBL" id="KAL3287567.1"/>
    </source>
</evidence>